<reference evidence="3 4" key="1">
    <citation type="submission" date="2024-05" db="EMBL/GenBank/DDBJ databases">
        <title>Genome sequencing and assembly of Indian major carp, Cirrhinus mrigala (Hamilton, 1822).</title>
        <authorList>
            <person name="Mohindra V."/>
            <person name="Chowdhury L.M."/>
            <person name="Lal K."/>
            <person name="Jena J.K."/>
        </authorList>
    </citation>
    <scope>NUCLEOTIDE SEQUENCE [LARGE SCALE GENOMIC DNA]</scope>
    <source>
        <strain evidence="3">CM1030</strain>
        <tissue evidence="3">Blood</tissue>
    </source>
</reference>
<dbReference type="PANTHER" id="PTHR46462:SF1">
    <property type="entry name" value="HISTONE-LYSINE N-METHYLTRANSFERASE SETD5"/>
    <property type="match status" value="1"/>
</dbReference>
<keyword evidence="4" id="KW-1185">Reference proteome</keyword>
<accession>A0ABD0QYG2</accession>
<evidence type="ECO:0000256" key="2">
    <source>
        <dbReference type="SAM" id="MobiDB-lite"/>
    </source>
</evidence>
<name>A0ABD0QYG2_CIRMR</name>
<dbReference type="GO" id="GO:0006325">
    <property type="term" value="P:chromatin organization"/>
    <property type="evidence" value="ECO:0007669"/>
    <property type="project" value="UniProtKB-KW"/>
</dbReference>
<dbReference type="PANTHER" id="PTHR46462">
    <property type="entry name" value="UPSET, ISOFORM A"/>
    <property type="match status" value="1"/>
</dbReference>
<feature type="non-terminal residue" evidence="3">
    <location>
        <position position="1"/>
    </location>
</feature>
<feature type="non-terminal residue" evidence="3">
    <location>
        <position position="84"/>
    </location>
</feature>
<dbReference type="EMBL" id="JAMKFB020000006">
    <property type="protein sequence ID" value="KAL0190810.1"/>
    <property type="molecule type" value="Genomic_DNA"/>
</dbReference>
<proteinExistence type="predicted"/>
<evidence type="ECO:0000313" key="3">
    <source>
        <dbReference type="EMBL" id="KAL0190810.1"/>
    </source>
</evidence>
<gene>
    <name evidence="3" type="ORF">M9458_013508</name>
</gene>
<dbReference type="AlphaFoldDB" id="A0ABD0QYG2"/>
<feature type="compositionally biased region" description="Pro residues" evidence="2">
    <location>
        <begin position="1"/>
        <end position="15"/>
    </location>
</feature>
<feature type="compositionally biased region" description="Acidic residues" evidence="2">
    <location>
        <begin position="45"/>
        <end position="59"/>
    </location>
</feature>
<evidence type="ECO:0000256" key="1">
    <source>
        <dbReference type="ARBA" id="ARBA00022853"/>
    </source>
</evidence>
<evidence type="ECO:0000313" key="4">
    <source>
        <dbReference type="Proteomes" id="UP001529510"/>
    </source>
</evidence>
<keyword evidence="1" id="KW-0156">Chromatin regulator</keyword>
<dbReference type="Proteomes" id="UP001529510">
    <property type="component" value="Unassembled WGS sequence"/>
</dbReference>
<comment type="caution">
    <text evidence="3">The sequence shown here is derived from an EMBL/GenBank/DDBJ whole genome shotgun (WGS) entry which is preliminary data.</text>
</comment>
<organism evidence="3 4">
    <name type="scientific">Cirrhinus mrigala</name>
    <name type="common">Mrigala</name>
    <dbReference type="NCBI Taxonomy" id="683832"/>
    <lineage>
        <taxon>Eukaryota</taxon>
        <taxon>Metazoa</taxon>
        <taxon>Chordata</taxon>
        <taxon>Craniata</taxon>
        <taxon>Vertebrata</taxon>
        <taxon>Euteleostomi</taxon>
        <taxon>Actinopterygii</taxon>
        <taxon>Neopterygii</taxon>
        <taxon>Teleostei</taxon>
        <taxon>Ostariophysi</taxon>
        <taxon>Cypriniformes</taxon>
        <taxon>Cyprinidae</taxon>
        <taxon>Labeoninae</taxon>
        <taxon>Labeonini</taxon>
        <taxon>Cirrhinus</taxon>
    </lineage>
</organism>
<protein>
    <submittedName>
        <fullName evidence="3">Uncharacterized protein</fullName>
    </submittedName>
</protein>
<sequence length="84" mass="9121">DHNYGAPPPPTPPASPLSQTVFSHSERNGTLGRTRPCFPTNEPDNSADSESSSEEEEVVEGAIPPSWCQCRLMQDGFLIKCESC</sequence>
<feature type="region of interest" description="Disordered" evidence="2">
    <location>
        <begin position="1"/>
        <end position="60"/>
    </location>
</feature>